<evidence type="ECO:0000259" key="16">
    <source>
        <dbReference type="Pfam" id="PF13908"/>
    </source>
</evidence>
<keyword evidence="7" id="KW-0325">Glycoprotein</keyword>
<comment type="subcellular location">
    <subcellularLocation>
        <location evidence="10">Cell projection</location>
        <location evidence="10">Dendritic spine membrane</location>
        <topology evidence="10">Single-pass type I membrane protein</topology>
    </subcellularLocation>
</comment>
<keyword evidence="8" id="KW-0628">Postsynaptic cell membrane</keyword>
<evidence type="ECO:0000313" key="17">
    <source>
        <dbReference type="Ensembl" id="ENSONIP00000080285.1"/>
    </source>
</evidence>
<feature type="region of interest" description="Disordered" evidence="13">
    <location>
        <begin position="288"/>
        <end position="341"/>
    </location>
</feature>
<protein>
    <submittedName>
        <fullName evidence="17">Insulin like growth factor binding protein acid labile subunit</fullName>
    </submittedName>
</protein>
<evidence type="ECO:0000256" key="5">
    <source>
        <dbReference type="ARBA" id="ARBA00023018"/>
    </source>
</evidence>
<gene>
    <name evidence="17" type="primary">IGFALS</name>
    <name evidence="17" type="synonym">shisa9b</name>
</gene>
<keyword evidence="6 14" id="KW-0472">Membrane</keyword>
<feature type="transmembrane region" description="Helical" evidence="14">
    <location>
        <begin position="134"/>
        <end position="157"/>
    </location>
</feature>
<name>A0A669F439_ORENI</name>
<feature type="domain" description="Shisa N-terminal" evidence="16">
    <location>
        <begin position="55"/>
        <end position="105"/>
    </location>
</feature>
<dbReference type="Ensembl" id="ENSONIT00000038566.1">
    <property type="protein sequence ID" value="ENSONIP00000080285.1"/>
    <property type="gene ID" value="ENSONIG00000020936.2"/>
</dbReference>
<reference evidence="18" key="1">
    <citation type="submission" date="2012-01" db="EMBL/GenBank/DDBJ databases">
        <title>The Genome Sequence of Oreochromis niloticus (Nile Tilapia).</title>
        <authorList>
            <consortium name="Broad Institute Genome Assembly Team"/>
            <consortium name="Broad Institute Sequencing Platform"/>
            <person name="Di Palma F."/>
            <person name="Johnson J."/>
            <person name="Lander E.S."/>
            <person name="Lindblad-Toh K."/>
        </authorList>
    </citation>
    <scope>NUCLEOTIDE SEQUENCE [LARGE SCALE GENOMIC DNA]</scope>
</reference>
<evidence type="ECO:0000256" key="9">
    <source>
        <dbReference type="ARBA" id="ARBA00023273"/>
    </source>
</evidence>
<keyword evidence="9" id="KW-0966">Cell projection</keyword>
<feature type="signal peptide" evidence="15">
    <location>
        <begin position="1"/>
        <end position="23"/>
    </location>
</feature>
<evidence type="ECO:0000256" key="2">
    <source>
        <dbReference type="ARBA" id="ARBA00022692"/>
    </source>
</evidence>
<evidence type="ECO:0000256" key="8">
    <source>
        <dbReference type="ARBA" id="ARBA00023257"/>
    </source>
</evidence>
<feature type="chain" id="PRO_5025359645" evidence="15">
    <location>
        <begin position="24"/>
        <end position="393"/>
    </location>
</feature>
<evidence type="ECO:0000256" key="12">
    <source>
        <dbReference type="ARBA" id="ARBA00038448"/>
    </source>
</evidence>
<comment type="function">
    <text evidence="11">Regulator of short-term neuronal synaptic plasticity in the dentate gyrus. Associates with AMPA receptors (ionotropic glutamate receptors) in synaptic spines and promotes AMPA receptor desensitization at excitatory synapses.</text>
</comment>
<proteinExistence type="inferred from homology"/>
<dbReference type="PANTHER" id="PTHR31774:SF1">
    <property type="entry name" value="PROTEIN SHISA-9"/>
    <property type="match status" value="1"/>
</dbReference>
<keyword evidence="4 14" id="KW-1133">Transmembrane helix</keyword>
<dbReference type="GO" id="GO:0048172">
    <property type="term" value="P:regulation of short-term neuronal synaptic plasticity"/>
    <property type="evidence" value="ECO:0007669"/>
    <property type="project" value="TreeGrafter"/>
</dbReference>
<dbReference type="GO" id="GO:0014069">
    <property type="term" value="C:postsynaptic density"/>
    <property type="evidence" value="ECO:0007669"/>
    <property type="project" value="TreeGrafter"/>
</dbReference>
<dbReference type="GO" id="GO:0032281">
    <property type="term" value="C:AMPA glutamate receptor complex"/>
    <property type="evidence" value="ECO:0007669"/>
    <property type="project" value="TreeGrafter"/>
</dbReference>
<feature type="compositionally biased region" description="Low complexity" evidence="13">
    <location>
        <begin position="325"/>
        <end position="340"/>
    </location>
</feature>
<dbReference type="AlphaFoldDB" id="A0A669F439"/>
<evidence type="ECO:0000256" key="10">
    <source>
        <dbReference type="ARBA" id="ARBA00029429"/>
    </source>
</evidence>
<reference evidence="17" key="2">
    <citation type="submission" date="2025-08" db="UniProtKB">
        <authorList>
            <consortium name="Ensembl"/>
        </authorList>
    </citation>
    <scope>IDENTIFICATION</scope>
</reference>
<keyword evidence="18" id="KW-1185">Reference proteome</keyword>
<evidence type="ECO:0000313" key="18">
    <source>
        <dbReference type="Proteomes" id="UP000005207"/>
    </source>
</evidence>
<dbReference type="GO" id="GO:0032591">
    <property type="term" value="C:dendritic spine membrane"/>
    <property type="evidence" value="ECO:0007669"/>
    <property type="project" value="UniProtKB-SubCell"/>
</dbReference>
<accession>A0A669F439</accession>
<dbReference type="InterPro" id="IPR053891">
    <property type="entry name" value="Shisa_N"/>
</dbReference>
<keyword evidence="3 15" id="KW-0732">Signal</keyword>
<reference evidence="17" key="3">
    <citation type="submission" date="2025-09" db="UniProtKB">
        <authorList>
            <consortium name="Ensembl"/>
        </authorList>
    </citation>
    <scope>IDENTIFICATION</scope>
</reference>
<evidence type="ECO:0000256" key="14">
    <source>
        <dbReference type="SAM" id="Phobius"/>
    </source>
</evidence>
<evidence type="ECO:0000256" key="7">
    <source>
        <dbReference type="ARBA" id="ARBA00023180"/>
    </source>
</evidence>
<dbReference type="Proteomes" id="UP000005207">
    <property type="component" value="Linkage group LG4"/>
</dbReference>
<sequence length="393" mass="44187">MMRGTELLLGYFLVKVMVCDAEGEPGQTIDDYIIPGFNDSIEAEIGVTETPHVEDKCRGYYDVMGQWDPPFVCRTGSYLYCCGTCGFRFCCAFKSSRLDQTTCKNYDTPPWMMTGRPPPKVDVALESAKDKTNLIVYVICGVVAIMALIGIFTKLGLEKTQRPHRENMSRNFLKEIPQRFMLTRIGKRALAHVIRHPASEHTDDAGLSQHYENIQTRLTANSFQSNQMNNAAQVPTLVSQPYPGVGPIISPYEDPKDLNKYTTLKAVAEKANDSFHNNRRQVIEMTAKGSLPMEGVDMEPEPSNPYSPPRQLSKQNGHKYKSSKSHSSQSLYYSSSSAPSPGMLRSWESKDTLGLRQSYGPKKLCITEKELDTIRYMPPQPYYVTNSKTEVTV</sequence>
<evidence type="ECO:0000256" key="15">
    <source>
        <dbReference type="SAM" id="SignalP"/>
    </source>
</evidence>
<keyword evidence="5" id="KW-0770">Synapse</keyword>
<evidence type="ECO:0000256" key="13">
    <source>
        <dbReference type="SAM" id="MobiDB-lite"/>
    </source>
</evidence>
<evidence type="ECO:0000256" key="4">
    <source>
        <dbReference type="ARBA" id="ARBA00022989"/>
    </source>
</evidence>
<evidence type="ECO:0000256" key="6">
    <source>
        <dbReference type="ARBA" id="ARBA00023136"/>
    </source>
</evidence>
<keyword evidence="1" id="KW-1003">Cell membrane</keyword>
<dbReference type="PANTHER" id="PTHR31774">
    <property type="entry name" value="PROTEIN SHISA-9-RELATED"/>
    <property type="match status" value="1"/>
</dbReference>
<dbReference type="InterPro" id="IPR026910">
    <property type="entry name" value="Shisa"/>
</dbReference>
<evidence type="ECO:0000256" key="3">
    <source>
        <dbReference type="ARBA" id="ARBA00022729"/>
    </source>
</evidence>
<keyword evidence="2 14" id="KW-0812">Transmembrane</keyword>
<evidence type="ECO:0000256" key="1">
    <source>
        <dbReference type="ARBA" id="ARBA00022475"/>
    </source>
</evidence>
<comment type="similarity">
    <text evidence="12">Belongs to the shisa family. SHISA9 subfamily.</text>
</comment>
<dbReference type="GO" id="GO:0045211">
    <property type="term" value="C:postsynaptic membrane"/>
    <property type="evidence" value="ECO:0007669"/>
    <property type="project" value="TreeGrafter"/>
</dbReference>
<evidence type="ECO:0000256" key="11">
    <source>
        <dbReference type="ARBA" id="ARBA00037492"/>
    </source>
</evidence>
<dbReference type="Pfam" id="PF13908">
    <property type="entry name" value="Shisa_N"/>
    <property type="match status" value="1"/>
</dbReference>
<dbReference type="GeneTree" id="ENSGT00940000160824"/>
<organism evidence="17 18">
    <name type="scientific">Oreochromis niloticus</name>
    <name type="common">Nile tilapia</name>
    <name type="synonym">Tilapia nilotica</name>
    <dbReference type="NCBI Taxonomy" id="8128"/>
    <lineage>
        <taxon>Eukaryota</taxon>
        <taxon>Metazoa</taxon>
        <taxon>Chordata</taxon>
        <taxon>Craniata</taxon>
        <taxon>Vertebrata</taxon>
        <taxon>Euteleostomi</taxon>
        <taxon>Actinopterygii</taxon>
        <taxon>Neopterygii</taxon>
        <taxon>Teleostei</taxon>
        <taxon>Neoteleostei</taxon>
        <taxon>Acanthomorphata</taxon>
        <taxon>Ovalentaria</taxon>
        <taxon>Cichlomorphae</taxon>
        <taxon>Cichliformes</taxon>
        <taxon>Cichlidae</taxon>
        <taxon>African cichlids</taxon>
        <taxon>Pseudocrenilabrinae</taxon>
        <taxon>Oreochromini</taxon>
        <taxon>Oreochromis</taxon>
    </lineage>
</organism>